<keyword evidence="6" id="KW-0969">Cilium</keyword>
<evidence type="ECO:0000256" key="3">
    <source>
        <dbReference type="SAM" id="MobiDB-lite"/>
    </source>
</evidence>
<dbReference type="RefSeq" id="XP_026192165.1">
    <property type="nucleotide sequence ID" value="XM_026336380.1"/>
</dbReference>
<feature type="domain" description="DUF4200" evidence="4">
    <location>
        <begin position="43"/>
        <end position="153"/>
    </location>
</feature>
<dbReference type="PANTHER" id="PTHR21683">
    <property type="entry name" value="COILED-COIL DOMAIN-CONTAINING PROTEIN 42 LIKE-2-LIKE-RELATED"/>
    <property type="match status" value="1"/>
</dbReference>
<dbReference type="GO" id="GO:0005856">
    <property type="term" value="C:cytoskeleton"/>
    <property type="evidence" value="ECO:0007669"/>
    <property type="project" value="UniProtKB-ARBA"/>
</dbReference>
<sequence length="427" mass="48699">MAASSQEESEGNNGLSFRSDNLQQLLLLQTLGLESPSDDARLLDLQRQLDDVSAELDLKKKSYAQVAEKARQRDAELQKRQAQLKAQLQRFQKFIYTNEEKTTRANRRASNERETSQIKEKEIATLKRQLSVDEIACAAMESQKFHDYLNTVSKASSEFLSVRDIIARFEVLSSVHSNLLQSNEKTISQMDILRQQLQDYKCTQAAKILEASNKVAVYQRELEALEKEMAALSAKAEEASRDSFNTSLQLEKVLLAVENMFATCTTARPSLQHGRTAWEKQRRDIAAETGSHEAKEHMGSKRHKLKQEKTEIETTEKLQLQRRCRYSLELLAAIRSFITDFREIEEQLNRGEKKKQKSNRTVNMAVDKSDEDEVEFVATRLLASLRAETTSANADITRKTASRKFTEENSGTQQSMYNNGGKEQSQQ</sequence>
<dbReference type="AlphaFoldDB" id="A0A6P6RYI2"/>
<dbReference type="InterPro" id="IPR051147">
    <property type="entry name" value="CFAP_domain-containing"/>
</dbReference>
<evidence type="ECO:0000313" key="6">
    <source>
        <dbReference type="RefSeq" id="XP_026192165.1"/>
    </source>
</evidence>
<dbReference type="GeneID" id="34619980"/>
<keyword evidence="1 2" id="KW-0175">Coiled coil</keyword>
<dbReference type="Pfam" id="PF13863">
    <property type="entry name" value="DUF4200"/>
    <property type="match status" value="1"/>
</dbReference>
<dbReference type="PANTHER" id="PTHR21683:SF2">
    <property type="entry name" value="COILED-COIL DOMAIN-CONTAINING PROTEIN 42 LIKE-2-LIKE"/>
    <property type="match status" value="1"/>
</dbReference>
<dbReference type="Proteomes" id="UP000515125">
    <property type="component" value="Unplaced"/>
</dbReference>
<reference evidence="6" key="1">
    <citation type="submission" date="2025-08" db="UniProtKB">
        <authorList>
            <consortium name="RefSeq"/>
        </authorList>
    </citation>
    <scope>IDENTIFICATION</scope>
</reference>
<evidence type="ECO:0000256" key="1">
    <source>
        <dbReference type="ARBA" id="ARBA00023054"/>
    </source>
</evidence>
<evidence type="ECO:0000256" key="2">
    <source>
        <dbReference type="SAM" id="Coils"/>
    </source>
</evidence>
<dbReference type="OrthoDB" id="10264298at2759"/>
<feature type="compositionally biased region" description="Basic and acidic residues" evidence="3">
    <location>
        <begin position="287"/>
        <end position="299"/>
    </location>
</feature>
<feature type="compositionally biased region" description="Polar residues" evidence="3">
    <location>
        <begin position="408"/>
        <end position="427"/>
    </location>
</feature>
<feature type="coiled-coil region" evidence="2">
    <location>
        <begin position="183"/>
        <end position="242"/>
    </location>
</feature>
<feature type="coiled-coil region" evidence="2">
    <location>
        <begin position="42"/>
        <end position="87"/>
    </location>
</feature>
<evidence type="ECO:0000313" key="5">
    <source>
        <dbReference type="Proteomes" id="UP000515125"/>
    </source>
</evidence>
<evidence type="ECO:0000259" key="4">
    <source>
        <dbReference type="Pfam" id="PF13863"/>
    </source>
</evidence>
<accession>A0A6P6RYI2</accession>
<proteinExistence type="predicted"/>
<feature type="region of interest" description="Disordered" evidence="3">
    <location>
        <begin position="387"/>
        <end position="427"/>
    </location>
</feature>
<protein>
    <submittedName>
        <fullName evidence="6">Cilia- and flagella-associated protein 73</fullName>
    </submittedName>
</protein>
<keyword evidence="6" id="KW-0966">Cell projection</keyword>
<dbReference type="InterPro" id="IPR025252">
    <property type="entry name" value="DUF4200"/>
</dbReference>
<name>A0A6P6RYI2_9EIME</name>
<keyword evidence="5" id="KW-1185">Reference proteome</keyword>
<gene>
    <name evidence="6" type="primary">LOC34619980</name>
</gene>
<keyword evidence="6" id="KW-0282">Flagellum</keyword>
<organism evidence="5 6">
    <name type="scientific">Cyclospora cayetanensis</name>
    <dbReference type="NCBI Taxonomy" id="88456"/>
    <lineage>
        <taxon>Eukaryota</taxon>
        <taxon>Sar</taxon>
        <taxon>Alveolata</taxon>
        <taxon>Apicomplexa</taxon>
        <taxon>Conoidasida</taxon>
        <taxon>Coccidia</taxon>
        <taxon>Eucoccidiorida</taxon>
        <taxon>Eimeriorina</taxon>
        <taxon>Eimeriidae</taxon>
        <taxon>Cyclospora</taxon>
    </lineage>
</organism>
<feature type="region of interest" description="Disordered" evidence="3">
    <location>
        <begin position="287"/>
        <end position="310"/>
    </location>
</feature>